<dbReference type="EMBL" id="CP036295">
    <property type="protein sequence ID" value="QCC85126.1"/>
    <property type="molecule type" value="Genomic_DNA"/>
</dbReference>
<feature type="transmembrane region" description="Helical" evidence="1">
    <location>
        <begin position="120"/>
        <end position="144"/>
    </location>
</feature>
<reference evidence="3 4" key="1">
    <citation type="submission" date="2019-02" db="EMBL/GenBank/DDBJ databases">
        <title>Complete Genome Sequence of Desulfovibrio desulfuricans IC1, a Sulfonate Utilizing Anaerobe.</title>
        <authorList>
            <person name="Day L.A."/>
            <person name="De Leon K.B."/>
            <person name="Wall J.D."/>
        </authorList>
    </citation>
    <scope>NUCLEOTIDE SEQUENCE [LARGE SCALE GENOMIC DNA]</scope>
    <source>
        <strain evidence="3 4">IC1</strain>
    </source>
</reference>
<protein>
    <submittedName>
        <fullName evidence="3">DedA family protein</fullName>
    </submittedName>
</protein>
<dbReference type="InterPro" id="IPR051311">
    <property type="entry name" value="DedA_domain"/>
</dbReference>
<evidence type="ECO:0000313" key="3">
    <source>
        <dbReference type="EMBL" id="QCC85126.1"/>
    </source>
</evidence>
<dbReference type="PANTHER" id="PTHR42709:SF4">
    <property type="entry name" value="INNER MEMBRANE PROTEIN YQAA"/>
    <property type="match status" value="1"/>
</dbReference>
<dbReference type="OrthoDB" id="5419086at2"/>
<keyword evidence="1" id="KW-0812">Transmembrane</keyword>
<feature type="domain" description="VTT" evidence="2">
    <location>
        <begin position="25"/>
        <end position="139"/>
    </location>
</feature>
<sequence>MSLGVLWGLFISAFVAASVFPAQSELFLAGALVKQYAPVWAIIGAASLGNTLGSATNWLLGRFFIRYNDRPWFPINISKLSKAEAWYRKYGRWSLLLSWMPIVGDPITLVAGILREPFSSFILIVALAKTARYIVIAVITLQFAC</sequence>
<evidence type="ECO:0000256" key="1">
    <source>
        <dbReference type="SAM" id="Phobius"/>
    </source>
</evidence>
<name>A0A4P7UGD5_DESDE</name>
<feature type="transmembrane region" description="Helical" evidence="1">
    <location>
        <begin position="95"/>
        <end position="114"/>
    </location>
</feature>
<proteinExistence type="predicted"/>
<feature type="transmembrane region" description="Helical" evidence="1">
    <location>
        <begin position="37"/>
        <end position="60"/>
    </location>
</feature>
<keyword evidence="1" id="KW-1133">Transmembrane helix</keyword>
<dbReference type="Proteomes" id="UP000297065">
    <property type="component" value="Chromosome"/>
</dbReference>
<dbReference type="PANTHER" id="PTHR42709">
    <property type="entry name" value="ALKALINE PHOSPHATASE LIKE PROTEIN"/>
    <property type="match status" value="1"/>
</dbReference>
<evidence type="ECO:0000313" key="4">
    <source>
        <dbReference type="Proteomes" id="UP000297065"/>
    </source>
</evidence>
<keyword evidence="1" id="KW-0472">Membrane</keyword>
<gene>
    <name evidence="3" type="ORF">DDIC_04370</name>
</gene>
<dbReference type="InterPro" id="IPR032816">
    <property type="entry name" value="VTT_dom"/>
</dbReference>
<accession>A0A4P7UGD5</accession>
<organism evidence="3 4">
    <name type="scientific">Desulfovibrio desulfuricans</name>
    <dbReference type="NCBI Taxonomy" id="876"/>
    <lineage>
        <taxon>Bacteria</taxon>
        <taxon>Pseudomonadati</taxon>
        <taxon>Thermodesulfobacteriota</taxon>
        <taxon>Desulfovibrionia</taxon>
        <taxon>Desulfovibrionales</taxon>
        <taxon>Desulfovibrionaceae</taxon>
        <taxon>Desulfovibrio</taxon>
    </lineage>
</organism>
<dbReference type="AlphaFoldDB" id="A0A4P7UGD5"/>
<dbReference type="RefSeq" id="WP_136401018.1">
    <property type="nucleotide sequence ID" value="NZ_CP036295.1"/>
</dbReference>
<dbReference type="Pfam" id="PF09335">
    <property type="entry name" value="VTT_dom"/>
    <property type="match status" value="1"/>
</dbReference>
<evidence type="ECO:0000259" key="2">
    <source>
        <dbReference type="Pfam" id="PF09335"/>
    </source>
</evidence>